<reference evidence="4 5" key="1">
    <citation type="submission" date="2016-07" db="EMBL/GenBank/DDBJ databases">
        <title>Complete genome sequence of Bradyrhizobium icense LMTR 13T, a potential inoculant strain isolated from lima bean (Phaseolus lunatus) in Peru.</title>
        <authorList>
            <person name="Ormeno-Orrillo E."/>
            <person name="Duran D."/>
            <person name="Rogel M.A."/>
            <person name="Rey L."/>
            <person name="Imperial J."/>
            <person name="Ruiz-Argueso T."/>
            <person name="Martinez-Romero E."/>
        </authorList>
    </citation>
    <scope>NUCLEOTIDE SEQUENCE [LARGE SCALE GENOMIC DNA]</scope>
    <source>
        <strain evidence="4 5">LMTR 13</strain>
    </source>
</reference>
<dbReference type="Pfam" id="PF00571">
    <property type="entry name" value="CBS"/>
    <property type="match status" value="2"/>
</dbReference>
<dbReference type="SUPFAM" id="SSF54631">
    <property type="entry name" value="CBS-domain pair"/>
    <property type="match status" value="1"/>
</dbReference>
<dbReference type="STRING" id="1274631.LMTR13_09240"/>
<feature type="domain" description="CBS" evidence="3">
    <location>
        <begin position="7"/>
        <end position="65"/>
    </location>
</feature>
<keyword evidence="1 2" id="KW-0129">CBS domain</keyword>
<dbReference type="Proteomes" id="UP000092839">
    <property type="component" value="Chromosome"/>
</dbReference>
<dbReference type="RefSeq" id="WP_065727603.1">
    <property type="nucleotide sequence ID" value="NZ_CP016428.1"/>
</dbReference>
<dbReference type="Gene3D" id="3.10.580.10">
    <property type="entry name" value="CBS-domain"/>
    <property type="match status" value="1"/>
</dbReference>
<evidence type="ECO:0000313" key="5">
    <source>
        <dbReference type="Proteomes" id="UP000092839"/>
    </source>
</evidence>
<dbReference type="AlphaFoldDB" id="A0A1B1UC45"/>
<keyword evidence="5" id="KW-1185">Reference proteome</keyword>
<dbReference type="KEGG" id="bic:LMTR13_09240"/>
<protein>
    <submittedName>
        <fullName evidence="4">CBS domain-containing protein</fullName>
    </submittedName>
</protein>
<gene>
    <name evidence="4" type="ORF">LMTR13_09240</name>
</gene>
<proteinExistence type="predicted"/>
<dbReference type="OrthoDB" id="9783590at2"/>
<evidence type="ECO:0000313" key="4">
    <source>
        <dbReference type="EMBL" id="ANW00324.1"/>
    </source>
</evidence>
<name>A0A1B1UC45_9BRAD</name>
<evidence type="ECO:0000256" key="1">
    <source>
        <dbReference type="ARBA" id="ARBA00023122"/>
    </source>
</evidence>
<feature type="domain" description="CBS" evidence="3">
    <location>
        <begin position="94"/>
        <end position="151"/>
    </location>
</feature>
<dbReference type="InterPro" id="IPR051257">
    <property type="entry name" value="Diverse_CBS-Domain"/>
</dbReference>
<dbReference type="PROSITE" id="PS51371">
    <property type="entry name" value="CBS"/>
    <property type="match status" value="2"/>
</dbReference>
<dbReference type="InterPro" id="IPR046342">
    <property type="entry name" value="CBS_dom_sf"/>
</dbReference>
<dbReference type="PANTHER" id="PTHR43080">
    <property type="entry name" value="CBS DOMAIN-CONTAINING PROTEIN CBSX3, MITOCHONDRIAL"/>
    <property type="match status" value="1"/>
</dbReference>
<dbReference type="PANTHER" id="PTHR43080:SF26">
    <property type="entry name" value="REGULATORY PROTEIN"/>
    <property type="match status" value="1"/>
</dbReference>
<dbReference type="EMBL" id="CP016428">
    <property type="protein sequence ID" value="ANW00324.1"/>
    <property type="molecule type" value="Genomic_DNA"/>
</dbReference>
<sequence length="157" mass="17634">MLATEIMRSSFATVKPTTSALDTLRLLLETNQRGLPVIDDAGALVGMVSEGDFLHRQELGVSCPEGFWFEWLFGREKGQVVRERMYALRIDAVMSRNPVCLDETATIDDVVSRMDEHRIAQVLMVRAGKVIGIVGRLQLLTALERCLSREENNWQVG</sequence>
<evidence type="ECO:0000259" key="3">
    <source>
        <dbReference type="PROSITE" id="PS51371"/>
    </source>
</evidence>
<accession>A0A1B1UC45</accession>
<evidence type="ECO:0000256" key="2">
    <source>
        <dbReference type="PROSITE-ProRule" id="PRU00703"/>
    </source>
</evidence>
<organism evidence="4 5">
    <name type="scientific">Bradyrhizobium icense</name>
    <dbReference type="NCBI Taxonomy" id="1274631"/>
    <lineage>
        <taxon>Bacteria</taxon>
        <taxon>Pseudomonadati</taxon>
        <taxon>Pseudomonadota</taxon>
        <taxon>Alphaproteobacteria</taxon>
        <taxon>Hyphomicrobiales</taxon>
        <taxon>Nitrobacteraceae</taxon>
        <taxon>Bradyrhizobium</taxon>
    </lineage>
</organism>
<dbReference type="SMART" id="SM00116">
    <property type="entry name" value="CBS"/>
    <property type="match status" value="2"/>
</dbReference>
<dbReference type="InterPro" id="IPR000644">
    <property type="entry name" value="CBS_dom"/>
</dbReference>